<evidence type="ECO:0000313" key="1">
    <source>
        <dbReference type="EMBL" id="GMT23878.1"/>
    </source>
</evidence>
<organism evidence="1 2">
    <name type="scientific">Pristionchus fissidentatus</name>
    <dbReference type="NCBI Taxonomy" id="1538716"/>
    <lineage>
        <taxon>Eukaryota</taxon>
        <taxon>Metazoa</taxon>
        <taxon>Ecdysozoa</taxon>
        <taxon>Nematoda</taxon>
        <taxon>Chromadorea</taxon>
        <taxon>Rhabditida</taxon>
        <taxon>Rhabditina</taxon>
        <taxon>Diplogasteromorpha</taxon>
        <taxon>Diplogasteroidea</taxon>
        <taxon>Neodiplogasteridae</taxon>
        <taxon>Pristionchus</taxon>
    </lineage>
</organism>
<dbReference type="Proteomes" id="UP001432322">
    <property type="component" value="Unassembled WGS sequence"/>
</dbReference>
<protein>
    <submittedName>
        <fullName evidence="1">Uncharacterized protein</fullName>
    </submittedName>
</protein>
<comment type="caution">
    <text evidence="1">The sequence shown here is derived from an EMBL/GenBank/DDBJ whole genome shotgun (WGS) entry which is preliminary data.</text>
</comment>
<sequence>AELVCPYSQDILGFLYRSKATLAILSHPRMHLLSLLIAASISAVAVAYPFEEEESPRSLSLMYAKRGRELFGKRSMPFELMPGQKRGRELFGKRSGISPMSFTLQEKRKGRELFGKRSSPPLASIEYDNESSEEEQKLFDIITKMGKERRAKLSELLG</sequence>
<accession>A0AAV5W080</accession>
<reference evidence="1" key="1">
    <citation type="submission" date="2023-10" db="EMBL/GenBank/DDBJ databases">
        <title>Genome assembly of Pristionchus species.</title>
        <authorList>
            <person name="Yoshida K."/>
            <person name="Sommer R.J."/>
        </authorList>
    </citation>
    <scope>NUCLEOTIDE SEQUENCE</scope>
    <source>
        <strain evidence="1">RS5133</strain>
    </source>
</reference>
<evidence type="ECO:0000313" key="2">
    <source>
        <dbReference type="Proteomes" id="UP001432322"/>
    </source>
</evidence>
<dbReference type="EMBL" id="BTSY01000004">
    <property type="protein sequence ID" value="GMT23878.1"/>
    <property type="molecule type" value="Genomic_DNA"/>
</dbReference>
<name>A0AAV5W080_9BILA</name>
<gene>
    <name evidence="1" type="ORF">PFISCL1PPCAC_15175</name>
</gene>
<dbReference type="AlphaFoldDB" id="A0AAV5W080"/>
<feature type="non-terminal residue" evidence="1">
    <location>
        <position position="1"/>
    </location>
</feature>
<keyword evidence="2" id="KW-1185">Reference proteome</keyword>
<proteinExistence type="predicted"/>